<accession>A0AAQ3R9X5</accession>
<dbReference type="AlphaFoldDB" id="A0AAQ3R9X5"/>
<reference evidence="1 2" key="1">
    <citation type="submission" date="2023-11" db="EMBL/GenBank/DDBJ databases">
        <title>An acidophilic fungus is an integral part of prey digestion in a carnivorous sundew plant.</title>
        <authorList>
            <person name="Tsai I.J."/>
        </authorList>
    </citation>
    <scope>NUCLEOTIDE SEQUENCE [LARGE SCALE GENOMIC DNA]</scope>
    <source>
        <strain evidence="1">169a</strain>
    </source>
</reference>
<organism evidence="1 2">
    <name type="scientific">Acrodontium crateriforme</name>
    <dbReference type="NCBI Taxonomy" id="150365"/>
    <lineage>
        <taxon>Eukaryota</taxon>
        <taxon>Fungi</taxon>
        <taxon>Dikarya</taxon>
        <taxon>Ascomycota</taxon>
        <taxon>Pezizomycotina</taxon>
        <taxon>Dothideomycetes</taxon>
        <taxon>Dothideomycetidae</taxon>
        <taxon>Mycosphaerellales</taxon>
        <taxon>Teratosphaeriaceae</taxon>
        <taxon>Acrodontium</taxon>
    </lineage>
</organism>
<sequence length="231" mass="27219">MAFHTFRAFPSDDVLPSHPELHLLPRSAGRGALSESEKIRLYRLLDSERWKHSRTRVMHQNEIQRCQELENKVKQGEISIVWLRQRHKQLSDGWTACNNDLIQCKREILLLLKEVEDWRSTAQFALEKQMPRLQLDMSTAKSRKAEVARRRTSRFTSQQIEIVKPLDWKKFDSMNSTGAVQYTNDNFSKDENPAIIQVEEHKNECLESETRQLPLENLIHELRQEDDFPSP</sequence>
<dbReference type="Proteomes" id="UP001303373">
    <property type="component" value="Chromosome 5"/>
</dbReference>
<keyword evidence="2" id="KW-1185">Reference proteome</keyword>
<dbReference type="EMBL" id="CP138584">
    <property type="protein sequence ID" value="WPH01231.1"/>
    <property type="molecule type" value="Genomic_DNA"/>
</dbReference>
<evidence type="ECO:0000313" key="1">
    <source>
        <dbReference type="EMBL" id="WPH01231.1"/>
    </source>
</evidence>
<proteinExistence type="predicted"/>
<name>A0AAQ3R9X5_9PEZI</name>
<evidence type="ECO:0000313" key="2">
    <source>
        <dbReference type="Proteomes" id="UP001303373"/>
    </source>
</evidence>
<protein>
    <submittedName>
        <fullName evidence="1">Uncharacterized protein</fullName>
    </submittedName>
</protein>
<gene>
    <name evidence="1" type="ORF">R9X50_00406700</name>
</gene>